<name>A0ABU0AAY4_9BACI</name>
<protein>
    <submittedName>
        <fullName evidence="2">RimJ/RimL family protein N-acetyltransferase</fullName>
    </submittedName>
</protein>
<evidence type="ECO:0000313" key="3">
    <source>
        <dbReference type="Proteomes" id="UP001238088"/>
    </source>
</evidence>
<accession>A0ABU0AAY4</accession>
<proteinExistence type="predicted"/>
<organism evidence="2 3">
    <name type="scientific">Cytobacillus purgationiresistens</name>
    <dbReference type="NCBI Taxonomy" id="863449"/>
    <lineage>
        <taxon>Bacteria</taxon>
        <taxon>Bacillati</taxon>
        <taxon>Bacillota</taxon>
        <taxon>Bacilli</taxon>
        <taxon>Bacillales</taxon>
        <taxon>Bacillaceae</taxon>
        <taxon>Cytobacillus</taxon>
    </lineage>
</organism>
<dbReference type="InterPro" id="IPR016181">
    <property type="entry name" value="Acyl_CoA_acyltransferase"/>
</dbReference>
<dbReference type="EMBL" id="JAUSUB010000001">
    <property type="protein sequence ID" value="MDQ0268409.1"/>
    <property type="molecule type" value="Genomic_DNA"/>
</dbReference>
<sequence length="194" mass="22531">MNRDFSLSGEVIDLLPLRQEHLIPLWKAGEPEEIWTYMATKIHTIAEMKTNILQAIDEREQGITIPFAVYHKELKKIVGSTRFLDISEKNNSAEIGSTWYHPSVWKSRVNTECKYLLLGHAFENWKMTRVFFKTDGRNIQSQTAIARLGAVKEGTLRKDKVITDGYVRDSVYYSVLQEEWSVVKANLERKLRIN</sequence>
<feature type="domain" description="N-acetyltransferase" evidence="1">
    <location>
        <begin position="14"/>
        <end position="150"/>
    </location>
</feature>
<evidence type="ECO:0000313" key="2">
    <source>
        <dbReference type="EMBL" id="MDQ0268409.1"/>
    </source>
</evidence>
<dbReference type="InterPro" id="IPR000182">
    <property type="entry name" value="GNAT_dom"/>
</dbReference>
<dbReference type="PANTHER" id="PTHR43610">
    <property type="entry name" value="BLL6696 PROTEIN"/>
    <property type="match status" value="1"/>
</dbReference>
<reference evidence="2 3" key="1">
    <citation type="submission" date="2023-07" db="EMBL/GenBank/DDBJ databases">
        <title>Genomic Encyclopedia of Type Strains, Phase IV (KMG-IV): sequencing the most valuable type-strain genomes for metagenomic binning, comparative biology and taxonomic classification.</title>
        <authorList>
            <person name="Goeker M."/>
        </authorList>
    </citation>
    <scope>NUCLEOTIDE SEQUENCE [LARGE SCALE GENOMIC DNA]</scope>
    <source>
        <strain evidence="2 3">DSM 23494</strain>
    </source>
</reference>
<dbReference type="SUPFAM" id="SSF55729">
    <property type="entry name" value="Acyl-CoA N-acyltransferases (Nat)"/>
    <property type="match status" value="1"/>
</dbReference>
<comment type="caution">
    <text evidence="2">The sequence shown here is derived from an EMBL/GenBank/DDBJ whole genome shotgun (WGS) entry which is preliminary data.</text>
</comment>
<keyword evidence="3" id="KW-1185">Reference proteome</keyword>
<evidence type="ECO:0000259" key="1">
    <source>
        <dbReference type="Pfam" id="PF13302"/>
    </source>
</evidence>
<gene>
    <name evidence="2" type="ORF">J2S17_000278</name>
</gene>
<dbReference type="Gene3D" id="3.40.630.30">
    <property type="match status" value="1"/>
</dbReference>
<dbReference type="PANTHER" id="PTHR43610:SF1">
    <property type="entry name" value="N-ACETYLTRANSFERASE DOMAIN-CONTAINING PROTEIN"/>
    <property type="match status" value="1"/>
</dbReference>
<dbReference type="RefSeq" id="WP_307471136.1">
    <property type="nucleotide sequence ID" value="NZ_JAUSUB010000001.1"/>
</dbReference>
<dbReference type="Pfam" id="PF13302">
    <property type="entry name" value="Acetyltransf_3"/>
    <property type="match status" value="1"/>
</dbReference>
<dbReference type="Proteomes" id="UP001238088">
    <property type="component" value="Unassembled WGS sequence"/>
</dbReference>